<dbReference type="AlphaFoldDB" id="A0A433TI60"/>
<gene>
    <name evidence="1" type="ORF">EGW08_010997</name>
</gene>
<dbReference type="OrthoDB" id="6163226at2759"/>
<dbReference type="EMBL" id="RQTK01000348">
    <property type="protein sequence ID" value="RUS81255.1"/>
    <property type="molecule type" value="Genomic_DNA"/>
</dbReference>
<protein>
    <submittedName>
        <fullName evidence="1">Uncharacterized protein</fullName>
    </submittedName>
</protein>
<dbReference type="Proteomes" id="UP000271974">
    <property type="component" value="Unassembled WGS sequence"/>
</dbReference>
<keyword evidence="2" id="KW-1185">Reference proteome</keyword>
<evidence type="ECO:0000313" key="2">
    <source>
        <dbReference type="Proteomes" id="UP000271974"/>
    </source>
</evidence>
<proteinExistence type="predicted"/>
<name>A0A433TI60_ELYCH</name>
<accession>A0A433TI60</accession>
<sequence>MIAVGSAPTLPVALAPPTAAVAAARTDAVGIGGVAQSPVQATGVLTAGGGMAARINAVIRQMAMNMLTNNAPNDPTATQGTTLASELVTLLSDQPANGAAPANSVVPPTNPTGQSMVPPTNPLGQSPVLPPVSNLAIDVAAGATQGAGPLQTTPFMDTATQAPIAAGVSNMPPASVAPGDPMAQVNVQLASLAQNVIQALLAQTASGAAPANSPMVTAAQSLLTQIQALTGGPSPSPAAAPVPTNITSIGVGSFPAAAEALALPSGNSTNVATMAGTVLDMAPIMGVAGNRTGFPKACSTTSRCCWSARAETRHRQA</sequence>
<organism evidence="1 2">
    <name type="scientific">Elysia chlorotica</name>
    <name type="common">Eastern emerald elysia</name>
    <name type="synonym">Sea slug</name>
    <dbReference type="NCBI Taxonomy" id="188477"/>
    <lineage>
        <taxon>Eukaryota</taxon>
        <taxon>Metazoa</taxon>
        <taxon>Spiralia</taxon>
        <taxon>Lophotrochozoa</taxon>
        <taxon>Mollusca</taxon>
        <taxon>Gastropoda</taxon>
        <taxon>Heterobranchia</taxon>
        <taxon>Euthyneura</taxon>
        <taxon>Panpulmonata</taxon>
        <taxon>Sacoglossa</taxon>
        <taxon>Placobranchoidea</taxon>
        <taxon>Plakobranchidae</taxon>
        <taxon>Elysia</taxon>
    </lineage>
</organism>
<evidence type="ECO:0000313" key="1">
    <source>
        <dbReference type="EMBL" id="RUS81255.1"/>
    </source>
</evidence>
<reference evidence="1 2" key="1">
    <citation type="submission" date="2019-01" db="EMBL/GenBank/DDBJ databases">
        <title>A draft genome assembly of the solar-powered sea slug Elysia chlorotica.</title>
        <authorList>
            <person name="Cai H."/>
            <person name="Li Q."/>
            <person name="Fang X."/>
            <person name="Li J."/>
            <person name="Curtis N.E."/>
            <person name="Altenburger A."/>
            <person name="Shibata T."/>
            <person name="Feng M."/>
            <person name="Maeda T."/>
            <person name="Schwartz J.A."/>
            <person name="Shigenobu S."/>
            <person name="Lundholm N."/>
            <person name="Nishiyama T."/>
            <person name="Yang H."/>
            <person name="Hasebe M."/>
            <person name="Li S."/>
            <person name="Pierce S.K."/>
            <person name="Wang J."/>
        </authorList>
    </citation>
    <scope>NUCLEOTIDE SEQUENCE [LARGE SCALE GENOMIC DNA]</scope>
    <source>
        <strain evidence="1">EC2010</strain>
        <tissue evidence="1">Whole organism of an adult</tissue>
    </source>
</reference>
<comment type="caution">
    <text evidence="1">The sequence shown here is derived from an EMBL/GenBank/DDBJ whole genome shotgun (WGS) entry which is preliminary data.</text>
</comment>